<keyword evidence="4" id="KW-0472">Membrane</keyword>
<feature type="region of interest" description="Disordered" evidence="5">
    <location>
        <begin position="147"/>
        <end position="171"/>
    </location>
</feature>
<keyword evidence="7" id="KW-1185">Reference proteome</keyword>
<evidence type="ECO:0008006" key="8">
    <source>
        <dbReference type="Google" id="ProtNLM"/>
    </source>
</evidence>
<evidence type="ECO:0000313" key="6">
    <source>
        <dbReference type="EMBL" id="CAK0876582.1"/>
    </source>
</evidence>
<sequence length="171" mass="18709">MPCHVQGGPAVMSGAGRAGSAAPAGGLCRGLSLPQRPQRMLGLIASGAAVYNVHTIESTFGHLIEGYSPLLKFLSVKLLVFFAFWQLKVLLVLKTVGILRLPELQIKMLHAALLVFECFGSAVLHVKAWNATEVWYKADSDTEHVKATEEGAHDEKVTNDERRPLLHKRSR</sequence>
<dbReference type="Pfam" id="PF03619">
    <property type="entry name" value="Solute_trans_a"/>
    <property type="match status" value="1"/>
</dbReference>
<evidence type="ECO:0000256" key="1">
    <source>
        <dbReference type="ARBA" id="ARBA00004141"/>
    </source>
</evidence>
<evidence type="ECO:0000313" key="7">
    <source>
        <dbReference type="Proteomes" id="UP001189429"/>
    </source>
</evidence>
<keyword evidence="3" id="KW-1133">Transmembrane helix</keyword>
<reference evidence="6" key="1">
    <citation type="submission" date="2023-10" db="EMBL/GenBank/DDBJ databases">
        <authorList>
            <person name="Chen Y."/>
            <person name="Shah S."/>
            <person name="Dougan E. K."/>
            <person name="Thang M."/>
            <person name="Chan C."/>
        </authorList>
    </citation>
    <scope>NUCLEOTIDE SEQUENCE [LARGE SCALE GENOMIC DNA]</scope>
</reference>
<proteinExistence type="predicted"/>
<comment type="subcellular location">
    <subcellularLocation>
        <location evidence="1">Membrane</location>
        <topology evidence="1">Multi-pass membrane protein</topology>
    </subcellularLocation>
</comment>
<evidence type="ECO:0000256" key="2">
    <source>
        <dbReference type="ARBA" id="ARBA00022692"/>
    </source>
</evidence>
<dbReference type="EMBL" id="CAUYUJ010017642">
    <property type="protein sequence ID" value="CAK0876582.1"/>
    <property type="molecule type" value="Genomic_DNA"/>
</dbReference>
<protein>
    <recommendedName>
        <fullName evidence="8">Transmembrane protein 147</fullName>
    </recommendedName>
</protein>
<gene>
    <name evidence="6" type="ORF">PCOR1329_LOCUS60888</name>
</gene>
<dbReference type="InterPro" id="IPR005178">
    <property type="entry name" value="Ostalpha/TMEM184C"/>
</dbReference>
<evidence type="ECO:0000256" key="4">
    <source>
        <dbReference type="ARBA" id="ARBA00023136"/>
    </source>
</evidence>
<feature type="compositionally biased region" description="Basic and acidic residues" evidence="5">
    <location>
        <begin position="147"/>
        <end position="164"/>
    </location>
</feature>
<evidence type="ECO:0000256" key="5">
    <source>
        <dbReference type="SAM" id="MobiDB-lite"/>
    </source>
</evidence>
<evidence type="ECO:0000256" key="3">
    <source>
        <dbReference type="ARBA" id="ARBA00022989"/>
    </source>
</evidence>
<organism evidence="6 7">
    <name type="scientific">Prorocentrum cordatum</name>
    <dbReference type="NCBI Taxonomy" id="2364126"/>
    <lineage>
        <taxon>Eukaryota</taxon>
        <taxon>Sar</taxon>
        <taxon>Alveolata</taxon>
        <taxon>Dinophyceae</taxon>
        <taxon>Prorocentrales</taxon>
        <taxon>Prorocentraceae</taxon>
        <taxon>Prorocentrum</taxon>
    </lineage>
</organism>
<comment type="caution">
    <text evidence="6">The sequence shown here is derived from an EMBL/GenBank/DDBJ whole genome shotgun (WGS) entry which is preliminary data.</text>
</comment>
<accession>A0ABN9VU34</accession>
<keyword evidence="2" id="KW-0812">Transmembrane</keyword>
<dbReference type="Proteomes" id="UP001189429">
    <property type="component" value="Unassembled WGS sequence"/>
</dbReference>
<name>A0ABN9VU34_9DINO</name>